<keyword evidence="2" id="KW-1185">Reference proteome</keyword>
<accession>A0AAV4U771</accession>
<proteinExistence type="predicted"/>
<comment type="caution">
    <text evidence="1">The sequence shown here is derived from an EMBL/GenBank/DDBJ whole genome shotgun (WGS) entry which is preliminary data.</text>
</comment>
<protein>
    <submittedName>
        <fullName evidence="1">Uncharacterized protein</fullName>
    </submittedName>
</protein>
<gene>
    <name evidence="1" type="ORF">CEXT_670811</name>
</gene>
<dbReference type="EMBL" id="BPLR01012388">
    <property type="protein sequence ID" value="GIY53659.1"/>
    <property type="molecule type" value="Genomic_DNA"/>
</dbReference>
<dbReference type="Proteomes" id="UP001054945">
    <property type="component" value="Unassembled WGS sequence"/>
</dbReference>
<evidence type="ECO:0000313" key="1">
    <source>
        <dbReference type="EMBL" id="GIY53659.1"/>
    </source>
</evidence>
<evidence type="ECO:0000313" key="2">
    <source>
        <dbReference type="Proteomes" id="UP001054945"/>
    </source>
</evidence>
<reference evidence="1 2" key="1">
    <citation type="submission" date="2021-06" db="EMBL/GenBank/DDBJ databases">
        <title>Caerostris extrusa draft genome.</title>
        <authorList>
            <person name="Kono N."/>
            <person name="Arakawa K."/>
        </authorList>
    </citation>
    <scope>NUCLEOTIDE SEQUENCE [LARGE SCALE GENOMIC DNA]</scope>
</reference>
<sequence length="98" mass="11009">MCFGWLRSSSFTCQIHAATNLKGARSRNFERSSNQTLMAAEEHKIVVNQKGVVVSRLCFCYDNNAPLPILRKRRIPRLSTIASDAVTAFCRKGLKFSS</sequence>
<name>A0AAV4U771_CAEEX</name>
<organism evidence="1 2">
    <name type="scientific">Caerostris extrusa</name>
    <name type="common">Bark spider</name>
    <name type="synonym">Caerostris bankana</name>
    <dbReference type="NCBI Taxonomy" id="172846"/>
    <lineage>
        <taxon>Eukaryota</taxon>
        <taxon>Metazoa</taxon>
        <taxon>Ecdysozoa</taxon>
        <taxon>Arthropoda</taxon>
        <taxon>Chelicerata</taxon>
        <taxon>Arachnida</taxon>
        <taxon>Araneae</taxon>
        <taxon>Araneomorphae</taxon>
        <taxon>Entelegynae</taxon>
        <taxon>Araneoidea</taxon>
        <taxon>Araneidae</taxon>
        <taxon>Caerostris</taxon>
    </lineage>
</organism>
<dbReference type="AlphaFoldDB" id="A0AAV4U771"/>